<name>A0A1W2GYY0_9BACT</name>
<reference evidence="7" key="1">
    <citation type="submission" date="2017-04" db="EMBL/GenBank/DDBJ databases">
        <authorList>
            <person name="Varghese N."/>
            <person name="Submissions S."/>
        </authorList>
    </citation>
    <scope>NUCLEOTIDE SEQUENCE [LARGE SCALE GENOMIC DNA]</scope>
    <source>
        <strain evidence="7">DSM 16537</strain>
    </source>
</reference>
<dbReference type="InterPro" id="IPR026856">
    <property type="entry name" value="Sialidase_fam"/>
</dbReference>
<dbReference type="CDD" id="cd15482">
    <property type="entry name" value="Sialidase_non-viral"/>
    <property type="match status" value="1"/>
</dbReference>
<feature type="domain" description="Sialidase" evidence="5">
    <location>
        <begin position="50"/>
        <end position="365"/>
    </location>
</feature>
<keyword evidence="4" id="KW-0732">Signal</keyword>
<accession>A0A1W2GYY0</accession>
<dbReference type="Pfam" id="PF13088">
    <property type="entry name" value="BNR_2"/>
    <property type="match status" value="1"/>
</dbReference>
<dbReference type="GO" id="GO:0009313">
    <property type="term" value="P:oligosaccharide catabolic process"/>
    <property type="evidence" value="ECO:0007669"/>
    <property type="project" value="TreeGrafter"/>
</dbReference>
<gene>
    <name evidence="6" type="ORF">SAMN00777080_0072</name>
</gene>
<evidence type="ECO:0000259" key="5">
    <source>
        <dbReference type="Pfam" id="PF13088"/>
    </source>
</evidence>
<sequence length="392" mass="44533">MSYTVKFLGPLLLFLFAAFVSNAQETIVFEGGKEGHAIYRIPAIISLPNGELMAFAEGRVHGTDDFGDINLVMKRSMDQGQTWSSLKMLVDYDSLQAGNPAPVVDLHDPKYPQGVIYLFFNTGNNHEYEVRMNQGVREVWMMKSFDLGNTWEEPLNITLQTHRPNNPQFNPNYNFKEDWRHYANTPGHAFQFQEGKFKGRIFVAANHSVGPPKDNFEEYQAHGFFTDDHGKTFQLSESITFPGSNESIAAELSDNRMIMSIRNQRGDIRNRILAYSSDGGTSWDTAYFEESLPDPVCQASILPIGMRNGKTVLAHSNAADPNHRNNLTIKISYDEGKTWSKSILVDRTDDPKKSSWTAYSDLVNLDQNTVGILYERDNYTEIVFKPITWDKE</sequence>
<evidence type="ECO:0000256" key="3">
    <source>
        <dbReference type="ARBA" id="ARBA00012733"/>
    </source>
</evidence>
<proteinExistence type="inferred from homology"/>
<evidence type="ECO:0000313" key="7">
    <source>
        <dbReference type="Proteomes" id="UP000192333"/>
    </source>
</evidence>
<comment type="similarity">
    <text evidence="2">Belongs to the glycosyl hydrolase 33 family.</text>
</comment>
<evidence type="ECO:0000256" key="1">
    <source>
        <dbReference type="ARBA" id="ARBA00000427"/>
    </source>
</evidence>
<comment type="catalytic activity">
    <reaction evidence="1">
        <text>Hydrolysis of alpha-(2-&gt;3)-, alpha-(2-&gt;6)-, alpha-(2-&gt;8)- glycosidic linkages of terminal sialic acid residues in oligosaccharides, glycoproteins, glycolipids, colominic acid and synthetic substrates.</text>
        <dbReference type="EC" id="3.2.1.18"/>
    </reaction>
</comment>
<evidence type="ECO:0000256" key="2">
    <source>
        <dbReference type="ARBA" id="ARBA00009348"/>
    </source>
</evidence>
<dbReference type="Proteomes" id="UP000192333">
    <property type="component" value="Chromosome I"/>
</dbReference>
<dbReference type="RefSeq" id="WP_084118422.1">
    <property type="nucleotide sequence ID" value="NZ_LT838813.1"/>
</dbReference>
<protein>
    <recommendedName>
        <fullName evidence="3">exo-alpha-sialidase</fullName>
        <ecNumber evidence="3">3.2.1.18</ecNumber>
    </recommendedName>
</protein>
<dbReference type="Gene3D" id="2.120.10.10">
    <property type="match status" value="1"/>
</dbReference>
<dbReference type="PANTHER" id="PTHR10628">
    <property type="entry name" value="SIALIDASE"/>
    <property type="match status" value="1"/>
</dbReference>
<feature type="chain" id="PRO_5010719922" description="exo-alpha-sialidase" evidence="4">
    <location>
        <begin position="24"/>
        <end position="392"/>
    </location>
</feature>
<evidence type="ECO:0000256" key="4">
    <source>
        <dbReference type="SAM" id="SignalP"/>
    </source>
</evidence>
<dbReference type="GO" id="GO:0016020">
    <property type="term" value="C:membrane"/>
    <property type="evidence" value="ECO:0007669"/>
    <property type="project" value="TreeGrafter"/>
</dbReference>
<evidence type="ECO:0000313" key="6">
    <source>
        <dbReference type="EMBL" id="SMD41548.1"/>
    </source>
</evidence>
<dbReference type="InterPro" id="IPR011040">
    <property type="entry name" value="Sialidase"/>
</dbReference>
<organism evidence="6 7">
    <name type="scientific">Aquiflexum balticum DSM 16537</name>
    <dbReference type="NCBI Taxonomy" id="758820"/>
    <lineage>
        <taxon>Bacteria</taxon>
        <taxon>Pseudomonadati</taxon>
        <taxon>Bacteroidota</taxon>
        <taxon>Cytophagia</taxon>
        <taxon>Cytophagales</taxon>
        <taxon>Cyclobacteriaceae</taxon>
        <taxon>Aquiflexum</taxon>
    </lineage>
</organism>
<dbReference type="EC" id="3.2.1.18" evidence="3"/>
<dbReference type="GO" id="GO:0005737">
    <property type="term" value="C:cytoplasm"/>
    <property type="evidence" value="ECO:0007669"/>
    <property type="project" value="TreeGrafter"/>
</dbReference>
<dbReference type="InterPro" id="IPR036278">
    <property type="entry name" value="Sialidase_sf"/>
</dbReference>
<dbReference type="SUPFAM" id="SSF50939">
    <property type="entry name" value="Sialidases"/>
    <property type="match status" value="1"/>
</dbReference>
<dbReference type="GO" id="GO:0006689">
    <property type="term" value="P:ganglioside catabolic process"/>
    <property type="evidence" value="ECO:0007669"/>
    <property type="project" value="TreeGrafter"/>
</dbReference>
<feature type="signal peptide" evidence="4">
    <location>
        <begin position="1"/>
        <end position="23"/>
    </location>
</feature>
<dbReference type="AlphaFoldDB" id="A0A1W2GYY0"/>
<dbReference type="GO" id="GO:0004308">
    <property type="term" value="F:exo-alpha-sialidase activity"/>
    <property type="evidence" value="ECO:0007669"/>
    <property type="project" value="UniProtKB-EC"/>
</dbReference>
<keyword evidence="7" id="KW-1185">Reference proteome</keyword>
<dbReference type="OrthoDB" id="7294637at2"/>
<dbReference type="STRING" id="758820.SAMN00777080_0072"/>
<dbReference type="EMBL" id="LT838813">
    <property type="protein sequence ID" value="SMD41548.1"/>
    <property type="molecule type" value="Genomic_DNA"/>
</dbReference>
<dbReference type="PANTHER" id="PTHR10628:SF30">
    <property type="entry name" value="EXO-ALPHA-SIALIDASE"/>
    <property type="match status" value="1"/>
</dbReference>